<dbReference type="AlphaFoldDB" id="A0A1H7XHB5"/>
<name>A0A1H7XHB5_9BACT</name>
<keyword evidence="4" id="KW-1185">Reference proteome</keyword>
<dbReference type="Proteomes" id="UP000198744">
    <property type="component" value="Unassembled WGS sequence"/>
</dbReference>
<dbReference type="InterPro" id="IPR046454">
    <property type="entry name" value="GpA_endonuclease"/>
</dbReference>
<evidence type="ECO:0000259" key="2">
    <source>
        <dbReference type="Pfam" id="PF20454"/>
    </source>
</evidence>
<dbReference type="Pfam" id="PF20454">
    <property type="entry name" value="GpA_nuclease"/>
    <property type="match status" value="1"/>
</dbReference>
<feature type="domain" description="Terminase large subunit GpA endonuclease" evidence="2">
    <location>
        <begin position="306"/>
        <end position="590"/>
    </location>
</feature>
<organism evidence="3 4">
    <name type="scientific">Syntrophus gentianae</name>
    <dbReference type="NCBI Taxonomy" id="43775"/>
    <lineage>
        <taxon>Bacteria</taxon>
        <taxon>Pseudomonadati</taxon>
        <taxon>Thermodesulfobacteriota</taxon>
        <taxon>Syntrophia</taxon>
        <taxon>Syntrophales</taxon>
        <taxon>Syntrophaceae</taxon>
        <taxon>Syntrophus</taxon>
    </lineage>
</organism>
<dbReference type="STRING" id="43775.SAMN04489760_110117"/>
<dbReference type="OrthoDB" id="5181253at2"/>
<dbReference type="GO" id="GO:0004519">
    <property type="term" value="F:endonuclease activity"/>
    <property type="evidence" value="ECO:0007669"/>
    <property type="project" value="InterPro"/>
</dbReference>
<dbReference type="RefSeq" id="WP_093883345.1">
    <property type="nucleotide sequence ID" value="NZ_FOBS01000010.1"/>
</dbReference>
<dbReference type="EMBL" id="FOBS01000010">
    <property type="protein sequence ID" value="SEM33004.1"/>
    <property type="molecule type" value="Genomic_DNA"/>
</dbReference>
<dbReference type="GO" id="GO:0016887">
    <property type="term" value="F:ATP hydrolysis activity"/>
    <property type="evidence" value="ECO:0007669"/>
    <property type="project" value="InterPro"/>
</dbReference>
<sequence length="631" mass="72324">MLRIEDSLSITFTPGERRVFARRERLSTAEWAAKYRVVVGPPLPGRWMNEANPCAVGVMDALDDPSIREIYVQAAPQTIKTQSIINYLLRRIDQQPTSAMYCMPDEKKTKRIMKRRLLPTIKETSRTAGLISTRADDTTTLDVQFTNGMNLYVAWASSPSAMSSDAVEIVILDEMNKFPPPQGSEPNAQSLADQRTNSYPYTYKIYGCSTPTDEEGLITKAIRERADEIRYYEAKCPICGEYQRMLWENISWGNTRDPREVLRKNPARYHCSICGMAWDDAMRNQAVRAGRWKAEKPAERPSVVAFILPSWYSQPLARPVASFLRGQDDREAMRTWKTQHCAEPFLETVTKKTDIVVLSRKTDYPPLIVPPWAVALTAGIDMQKYGFWFVVRAWAEDLTSWLIQYGQLSTFQDIEDLLYRTIYRVHNSTETMGIWRAALDTGGGLSPDGDWSRTEEAYEWLRDQPLPRKIFGTKGASHKYSMQGKHIKKTNIDTLPSSGKLIPGGLELRILNTDAYKETIFWRLERKDAEGETPAETQRFYVHSETGMDYVRQLLSEEKQKKRNGVVSWKKVFYANHLLDCEILAAACADSEWIPSLKMLAEWMKKETKAEVSAPRPSVEVARSRWMERGR</sequence>
<dbReference type="InterPro" id="IPR046453">
    <property type="entry name" value="GpA_ATPase"/>
</dbReference>
<evidence type="ECO:0000259" key="1">
    <source>
        <dbReference type="Pfam" id="PF05876"/>
    </source>
</evidence>
<dbReference type="Gene3D" id="3.40.50.300">
    <property type="entry name" value="P-loop containing nucleotide triphosphate hydrolases"/>
    <property type="match status" value="1"/>
</dbReference>
<accession>A0A1H7XHB5</accession>
<proteinExistence type="predicted"/>
<gene>
    <name evidence="3" type="ORF">SAMN04489760_110117</name>
</gene>
<evidence type="ECO:0000313" key="4">
    <source>
        <dbReference type="Proteomes" id="UP000198744"/>
    </source>
</evidence>
<feature type="domain" description="Phage terminase large subunit GpA ATPase" evidence="1">
    <location>
        <begin position="44"/>
        <end position="292"/>
    </location>
</feature>
<evidence type="ECO:0000313" key="3">
    <source>
        <dbReference type="EMBL" id="SEM33004.1"/>
    </source>
</evidence>
<reference evidence="3 4" key="1">
    <citation type="submission" date="2016-10" db="EMBL/GenBank/DDBJ databases">
        <authorList>
            <person name="de Groot N.N."/>
        </authorList>
    </citation>
    <scope>NUCLEOTIDE SEQUENCE [LARGE SCALE GENOMIC DNA]</scope>
    <source>
        <strain evidence="3 4">DSM 8423</strain>
    </source>
</reference>
<dbReference type="InterPro" id="IPR027417">
    <property type="entry name" value="P-loop_NTPase"/>
</dbReference>
<protein>
    <submittedName>
        <fullName evidence="3">Phage terminase, large subunit GpA</fullName>
    </submittedName>
</protein>
<dbReference type="Pfam" id="PF05876">
    <property type="entry name" value="GpA_ATPase"/>
    <property type="match status" value="1"/>
</dbReference>